<feature type="domain" description="Bacterial sugar transferase" evidence="8">
    <location>
        <begin position="277"/>
        <end position="456"/>
    </location>
</feature>
<evidence type="ECO:0000256" key="4">
    <source>
        <dbReference type="ARBA" id="ARBA00022692"/>
    </source>
</evidence>
<evidence type="ECO:0000313" key="9">
    <source>
        <dbReference type="EMBL" id="OGH03315.1"/>
    </source>
</evidence>
<dbReference type="InterPro" id="IPR017475">
    <property type="entry name" value="EPS_sugar_tfrase"/>
</dbReference>
<comment type="similarity">
    <text evidence="2">Belongs to the bacterial sugar transferase family.</text>
</comment>
<organism evidence="9 10">
    <name type="scientific">Candidatus Lambdaproteobacteria bacterium RIFOXYD2_FULL_56_26</name>
    <dbReference type="NCBI Taxonomy" id="1817773"/>
    <lineage>
        <taxon>Bacteria</taxon>
        <taxon>Pseudomonadati</taxon>
        <taxon>Pseudomonadota</taxon>
        <taxon>Candidatus Lambdaproteobacteria</taxon>
    </lineage>
</organism>
<feature type="transmembrane region" description="Helical" evidence="7">
    <location>
        <begin position="282"/>
        <end position="303"/>
    </location>
</feature>
<accession>A0A1F6GYU0</accession>
<dbReference type="Pfam" id="PF13727">
    <property type="entry name" value="CoA_binding_3"/>
    <property type="match status" value="1"/>
</dbReference>
<dbReference type="EMBL" id="MFNF01000017">
    <property type="protein sequence ID" value="OGH03315.1"/>
    <property type="molecule type" value="Genomic_DNA"/>
</dbReference>
<evidence type="ECO:0000256" key="7">
    <source>
        <dbReference type="SAM" id="Phobius"/>
    </source>
</evidence>
<dbReference type="Pfam" id="PF02397">
    <property type="entry name" value="Bac_transf"/>
    <property type="match status" value="1"/>
</dbReference>
<dbReference type="Gene3D" id="3.40.50.720">
    <property type="entry name" value="NAD(P)-binding Rossmann-like Domain"/>
    <property type="match status" value="1"/>
</dbReference>
<dbReference type="PANTHER" id="PTHR30576:SF0">
    <property type="entry name" value="UNDECAPRENYL-PHOSPHATE N-ACETYLGALACTOSAMINYL 1-PHOSPHATE TRANSFERASE-RELATED"/>
    <property type="match status" value="1"/>
</dbReference>
<gene>
    <name evidence="9" type="ORF">A2557_02190</name>
</gene>
<keyword evidence="3 9" id="KW-0808">Transferase</keyword>
<evidence type="ECO:0000256" key="5">
    <source>
        <dbReference type="ARBA" id="ARBA00022989"/>
    </source>
</evidence>
<protein>
    <submittedName>
        <fullName evidence="9">Undecaprenyl-phosphate glucose phosphotransferase</fullName>
    </submittedName>
</protein>
<dbReference type="InterPro" id="IPR017473">
    <property type="entry name" value="Undecaprenyl-P_gluc_Ptfrase"/>
</dbReference>
<comment type="caution">
    <text evidence="9">The sequence shown here is derived from an EMBL/GenBank/DDBJ whole genome shotgun (WGS) entry which is preliminary data.</text>
</comment>
<dbReference type="NCBIfam" id="TIGR03025">
    <property type="entry name" value="EPS_sugtrans"/>
    <property type="match status" value="1"/>
</dbReference>
<evidence type="ECO:0000256" key="1">
    <source>
        <dbReference type="ARBA" id="ARBA00004141"/>
    </source>
</evidence>
<dbReference type="GO" id="GO:0016780">
    <property type="term" value="F:phosphotransferase activity, for other substituted phosphate groups"/>
    <property type="evidence" value="ECO:0007669"/>
    <property type="project" value="TreeGrafter"/>
</dbReference>
<evidence type="ECO:0000256" key="2">
    <source>
        <dbReference type="ARBA" id="ARBA00006464"/>
    </source>
</evidence>
<dbReference type="GO" id="GO:0016020">
    <property type="term" value="C:membrane"/>
    <property type="evidence" value="ECO:0007669"/>
    <property type="project" value="UniProtKB-SubCell"/>
</dbReference>
<dbReference type="InterPro" id="IPR003362">
    <property type="entry name" value="Bact_transf"/>
</dbReference>
<keyword evidence="4 7" id="KW-0812">Transmembrane</keyword>
<dbReference type="PANTHER" id="PTHR30576">
    <property type="entry name" value="COLANIC BIOSYNTHESIS UDP-GLUCOSE LIPID CARRIER TRANSFERASE"/>
    <property type="match status" value="1"/>
</dbReference>
<comment type="subcellular location">
    <subcellularLocation>
        <location evidence="1">Membrane</location>
        <topology evidence="1">Multi-pass membrane protein</topology>
    </subcellularLocation>
</comment>
<dbReference type="Proteomes" id="UP000177583">
    <property type="component" value="Unassembled WGS sequence"/>
</dbReference>
<evidence type="ECO:0000256" key="3">
    <source>
        <dbReference type="ARBA" id="ARBA00022679"/>
    </source>
</evidence>
<evidence type="ECO:0000259" key="8">
    <source>
        <dbReference type="Pfam" id="PF02397"/>
    </source>
</evidence>
<feature type="transmembrane region" description="Helical" evidence="7">
    <location>
        <begin position="80"/>
        <end position="104"/>
    </location>
</feature>
<name>A0A1F6GYU0_9PROT</name>
<feature type="transmembrane region" description="Helical" evidence="7">
    <location>
        <begin position="12"/>
        <end position="30"/>
    </location>
</feature>
<evidence type="ECO:0000256" key="6">
    <source>
        <dbReference type="ARBA" id="ARBA00023136"/>
    </source>
</evidence>
<reference evidence="9 10" key="1">
    <citation type="journal article" date="2016" name="Nat. Commun.">
        <title>Thousands of microbial genomes shed light on interconnected biogeochemical processes in an aquifer system.</title>
        <authorList>
            <person name="Anantharaman K."/>
            <person name="Brown C.T."/>
            <person name="Hug L.A."/>
            <person name="Sharon I."/>
            <person name="Castelle C.J."/>
            <person name="Probst A.J."/>
            <person name="Thomas B.C."/>
            <person name="Singh A."/>
            <person name="Wilkins M.J."/>
            <person name="Karaoz U."/>
            <person name="Brodie E.L."/>
            <person name="Williams K.H."/>
            <person name="Hubbard S.S."/>
            <person name="Banfield J.F."/>
        </authorList>
    </citation>
    <scope>NUCLEOTIDE SEQUENCE [LARGE SCALE GENOMIC DNA]</scope>
</reference>
<dbReference type="NCBIfam" id="TIGR03023">
    <property type="entry name" value="WcaJ_sugtrans"/>
    <property type="match status" value="1"/>
</dbReference>
<keyword evidence="6 7" id="KW-0472">Membrane</keyword>
<evidence type="ECO:0000313" key="10">
    <source>
        <dbReference type="Proteomes" id="UP000177583"/>
    </source>
</evidence>
<feature type="transmembrane region" description="Helical" evidence="7">
    <location>
        <begin position="116"/>
        <end position="140"/>
    </location>
</feature>
<dbReference type="AlphaFoldDB" id="A0A1F6GYU0"/>
<keyword evidence="5 7" id="KW-1133">Transmembrane helix</keyword>
<feature type="transmembrane region" description="Helical" evidence="7">
    <location>
        <begin position="50"/>
        <end position="68"/>
    </location>
</feature>
<sequence length="464" mass="52712">MIPRKKSQVFTSLLFLSDQLILWACWSLAYATRFEYLSFPPASSTPPFWAYFRISWVVVVLGSVSFFYAQMYHPKRLFHYGGGTGAILKGMVFLSVALLGSSFFYREFSFSRVFALHFVVEGFIGVFSFRVFVRWFLAYLRRKGRNIRRVLVIGQGHTAELLAQKLKANPELGLIPVGYLGTGENPNLGLSYLGSYRELSAVIAHKAVDQVYLALDSDQQSDLGPLNHQLAIETVDLHFVPDIYQSLSINPEVLDFDGMPVLALRQSPVDGWNQVLKRAFDLAVAACSILAVFPLWIVIPLLVKLSSKGPVFYRQTRMGLDGKPFGMLKFRSMRTDAEANTGAVWATKGDQRVTPVGQFLRRTSLDEIPQLFNVISGDMSIVGPRPERPELIKDFKNQIPNYMLRHKIKAGLTGWAQINGWRGNTSLEKRIEYDIYYLTHWSIWFDLKIFILSLFKGFVDPNAY</sequence>
<proteinExistence type="inferred from homology"/>